<proteinExistence type="predicted"/>
<evidence type="ECO:0000259" key="1">
    <source>
        <dbReference type="Pfam" id="PF02036"/>
    </source>
</evidence>
<evidence type="ECO:0000313" key="3">
    <source>
        <dbReference type="EMBL" id="SVA81423.1"/>
    </source>
</evidence>
<dbReference type="Gene3D" id="1.20.120.450">
    <property type="entry name" value="dinb family like domain"/>
    <property type="match status" value="1"/>
</dbReference>
<feature type="domain" description="SCP2" evidence="1">
    <location>
        <begin position="197"/>
        <end position="272"/>
    </location>
</feature>
<dbReference type="SUPFAM" id="SSF109854">
    <property type="entry name" value="DinB/YfiT-like putative metalloenzymes"/>
    <property type="match status" value="1"/>
</dbReference>
<accession>A0A381YXX0</accession>
<protein>
    <recommendedName>
        <fullName evidence="4">Mycothiol-dependent maleylpyruvate isomerase metal-binding domain-containing protein</fullName>
    </recommendedName>
</protein>
<dbReference type="EMBL" id="UINC01019250">
    <property type="protein sequence ID" value="SVA81423.1"/>
    <property type="molecule type" value="Genomic_DNA"/>
</dbReference>
<name>A0A381YXX0_9ZZZZ</name>
<dbReference type="GO" id="GO:0046872">
    <property type="term" value="F:metal ion binding"/>
    <property type="evidence" value="ECO:0007669"/>
    <property type="project" value="InterPro"/>
</dbReference>
<dbReference type="InterPro" id="IPR034660">
    <property type="entry name" value="DinB/YfiT-like"/>
</dbReference>
<dbReference type="Gene3D" id="3.30.1050.10">
    <property type="entry name" value="SCP2 sterol-binding domain"/>
    <property type="match status" value="1"/>
</dbReference>
<dbReference type="NCBIfam" id="TIGR03083">
    <property type="entry name" value="maleylpyruvate isomerase family mycothiol-dependent enzyme"/>
    <property type="match status" value="1"/>
</dbReference>
<feature type="domain" description="Mycothiol-dependent maleylpyruvate isomerase metal-binding" evidence="2">
    <location>
        <begin position="11"/>
        <end position="156"/>
    </location>
</feature>
<dbReference type="InterPro" id="IPR017517">
    <property type="entry name" value="Maleyloyr_isom"/>
</dbReference>
<sequence length="277" mass="31118">MVTPQQRVIVLRAEAEDFKNYLNELPAEAWSQPSACAGWTIADVVGHLYGQNFASRITRGLEGDASPPEGAPAVADHDEDRFAEDIFQRALSNREQHGENLLESFIPRLDESVQVFNNVGPDDWEKPCYWPPGPEPVRVLLDMRIAELTMHAWDIRSTTDAGYHLSDDSVGVLMQTVDRAVRRAFRPDEGIQQPIRYRFNVIGPYEAACDIVMTNQRTHIEPCNAQPADVTFRCDGETYVLVMYGRLSPNDAMAQGRLTFQGDTELAESFGRRFKGG</sequence>
<dbReference type="InterPro" id="IPR024344">
    <property type="entry name" value="MDMPI_metal-binding"/>
</dbReference>
<gene>
    <name evidence="3" type="ORF">METZ01_LOCUS134277</name>
</gene>
<dbReference type="AlphaFoldDB" id="A0A381YXX0"/>
<evidence type="ECO:0000259" key="2">
    <source>
        <dbReference type="Pfam" id="PF11716"/>
    </source>
</evidence>
<dbReference type="SUPFAM" id="SSF55718">
    <property type="entry name" value="SCP-like"/>
    <property type="match status" value="1"/>
</dbReference>
<dbReference type="InterPro" id="IPR036527">
    <property type="entry name" value="SCP2_sterol-bd_dom_sf"/>
</dbReference>
<dbReference type="InterPro" id="IPR003033">
    <property type="entry name" value="SCP2_sterol-bd_dom"/>
</dbReference>
<reference evidence="3" key="1">
    <citation type="submission" date="2018-05" db="EMBL/GenBank/DDBJ databases">
        <authorList>
            <person name="Lanie J.A."/>
            <person name="Ng W.-L."/>
            <person name="Kazmierczak K.M."/>
            <person name="Andrzejewski T.M."/>
            <person name="Davidsen T.M."/>
            <person name="Wayne K.J."/>
            <person name="Tettelin H."/>
            <person name="Glass J.I."/>
            <person name="Rusch D."/>
            <person name="Podicherti R."/>
            <person name="Tsui H.-C.T."/>
            <person name="Winkler M.E."/>
        </authorList>
    </citation>
    <scope>NUCLEOTIDE SEQUENCE</scope>
</reference>
<dbReference type="Pfam" id="PF11716">
    <property type="entry name" value="MDMPI_N"/>
    <property type="match status" value="1"/>
</dbReference>
<organism evidence="3">
    <name type="scientific">marine metagenome</name>
    <dbReference type="NCBI Taxonomy" id="408172"/>
    <lineage>
        <taxon>unclassified sequences</taxon>
        <taxon>metagenomes</taxon>
        <taxon>ecological metagenomes</taxon>
    </lineage>
</organism>
<dbReference type="Pfam" id="PF02036">
    <property type="entry name" value="SCP2"/>
    <property type="match status" value="1"/>
</dbReference>
<evidence type="ECO:0008006" key="4">
    <source>
        <dbReference type="Google" id="ProtNLM"/>
    </source>
</evidence>